<feature type="signal peptide" evidence="16">
    <location>
        <begin position="1"/>
        <end position="33"/>
    </location>
</feature>
<dbReference type="InterPro" id="IPR039426">
    <property type="entry name" value="TonB-dep_rcpt-like"/>
</dbReference>
<keyword evidence="9" id="KW-0406">Ion transport</keyword>
<dbReference type="InterPro" id="IPR037066">
    <property type="entry name" value="Plug_dom_sf"/>
</dbReference>
<dbReference type="PROSITE" id="PS52016">
    <property type="entry name" value="TONB_DEPENDENT_REC_3"/>
    <property type="match status" value="1"/>
</dbReference>
<evidence type="ECO:0000259" key="17">
    <source>
        <dbReference type="Pfam" id="PF00593"/>
    </source>
</evidence>
<dbReference type="EMBL" id="JAUZQE010000069">
    <property type="protein sequence ID" value="MDR4127227.1"/>
    <property type="molecule type" value="Genomic_DNA"/>
</dbReference>
<dbReference type="CDD" id="cd01347">
    <property type="entry name" value="ligand_gated_channel"/>
    <property type="match status" value="1"/>
</dbReference>
<keyword evidence="6 14" id="KW-0812">Transmembrane</keyword>
<dbReference type="InterPro" id="IPR010105">
    <property type="entry name" value="TonB_sidphr_rcpt"/>
</dbReference>
<keyword evidence="7 16" id="KW-0732">Signal</keyword>
<keyword evidence="4 14" id="KW-1134">Transmembrane beta strand</keyword>
<organism evidence="19 20">
    <name type="scientific">Yanghanlia caeni</name>
    <dbReference type="NCBI Taxonomy" id="3064283"/>
    <lineage>
        <taxon>Bacteria</taxon>
        <taxon>Pseudomonadati</taxon>
        <taxon>Pseudomonadota</taxon>
        <taxon>Betaproteobacteria</taxon>
        <taxon>Burkholderiales</taxon>
        <taxon>Alcaligenaceae</taxon>
        <taxon>Yanghanlia</taxon>
    </lineage>
</organism>
<evidence type="ECO:0000256" key="12">
    <source>
        <dbReference type="ARBA" id="ARBA00023170"/>
    </source>
</evidence>
<accession>A0ABU1DA35</accession>
<dbReference type="InterPro" id="IPR012910">
    <property type="entry name" value="Plug_dom"/>
</dbReference>
<evidence type="ECO:0000256" key="15">
    <source>
        <dbReference type="RuleBase" id="RU003357"/>
    </source>
</evidence>
<dbReference type="NCBIfam" id="TIGR01783">
    <property type="entry name" value="TonB-siderophor"/>
    <property type="match status" value="1"/>
</dbReference>
<keyword evidence="20" id="KW-1185">Reference proteome</keyword>
<sequence length="699" mass="77217">MPTPPHPPHASLARLLTFATTLGGLAAAPQAMAQPGTTHASQPSTSASVPTLESVTVIGSVNDLQSLDFYAPNSSAVIERSTFEAHGARKLDQALQYQAGVLAEPFGPDNKVEWFKIRGFDASTALDGVPTTPNGYFVWKPELFGVESVEVLKGPNSLLFGASDPGGVVNLVTKRPQKAEALLLQAEGGHRGRLGAAFDYNGVANEAGTAYYRIVAQARREDGLQRDTDMKSLYMAPSVTFELSERTSLTLLTSYQRERGTPTNGFLPAYGTIIDTPYGTIDRRMNAGEPGFDHLERTQLGAGWLLSHELADDWTFQQNYRYTRLSLDQQNVFAYGSDGDRDLLRGYTYTDGVNRNHYIDNRISGKIALSETVELLPVFGFDYLKSDTHGMNNGFGMAPNLDMFEPVYGTPFDVTAAPYDLNTRQLGVYASSQLKLGEHWNFTAGIRHDRARSSGTINGGDAGYDIHHNSFNVGAIYVSDYGVSPYASYSESFKPVSGVDGYGNTYQPYEARQFEAGLKLEPSWLDGTLTLAYFNVEEKNALISDASNIQTQAGKRYNRGVELQGDVNLAENTTLRLAYTYNRSRQDISALETVQTPLIPRHQASLWLSHRFMLPDAGHLTLAAGARYNGSTLDERYYPDERIPAYTVFDLMARYQVNSNWALQLNARNLADKSYVAACDFYCYYGAGRTIDLQLQYQW</sequence>
<evidence type="ECO:0000256" key="2">
    <source>
        <dbReference type="ARBA" id="ARBA00009810"/>
    </source>
</evidence>
<comment type="similarity">
    <text evidence="2 14 15">Belongs to the TonB-dependent receptor family.</text>
</comment>
<evidence type="ECO:0000256" key="9">
    <source>
        <dbReference type="ARBA" id="ARBA00023065"/>
    </source>
</evidence>
<dbReference type="PANTHER" id="PTHR32552:SF68">
    <property type="entry name" value="FERRICHROME OUTER MEMBRANE TRANSPORTER_PHAGE RECEPTOR"/>
    <property type="match status" value="1"/>
</dbReference>
<keyword evidence="8" id="KW-0408">Iron</keyword>
<feature type="domain" description="TonB-dependent receptor plug" evidence="18">
    <location>
        <begin position="71"/>
        <end position="168"/>
    </location>
</feature>
<dbReference type="RefSeq" id="WP_347287759.1">
    <property type="nucleotide sequence ID" value="NZ_JAUZQE010000069.1"/>
</dbReference>
<keyword evidence="5" id="KW-0410">Iron transport</keyword>
<dbReference type="InterPro" id="IPR000531">
    <property type="entry name" value="Beta-barrel_TonB"/>
</dbReference>
<evidence type="ECO:0000256" key="6">
    <source>
        <dbReference type="ARBA" id="ARBA00022692"/>
    </source>
</evidence>
<evidence type="ECO:0000256" key="5">
    <source>
        <dbReference type="ARBA" id="ARBA00022496"/>
    </source>
</evidence>
<evidence type="ECO:0000259" key="18">
    <source>
        <dbReference type="Pfam" id="PF07715"/>
    </source>
</evidence>
<feature type="chain" id="PRO_5046392180" evidence="16">
    <location>
        <begin position="34"/>
        <end position="699"/>
    </location>
</feature>
<evidence type="ECO:0000256" key="11">
    <source>
        <dbReference type="ARBA" id="ARBA00023136"/>
    </source>
</evidence>
<evidence type="ECO:0000256" key="3">
    <source>
        <dbReference type="ARBA" id="ARBA00022448"/>
    </source>
</evidence>
<protein>
    <submittedName>
        <fullName evidence="19">TonB-dependent siderophore receptor</fullName>
    </submittedName>
</protein>
<evidence type="ECO:0000256" key="14">
    <source>
        <dbReference type="PROSITE-ProRule" id="PRU01360"/>
    </source>
</evidence>
<keyword evidence="11 14" id="KW-0472">Membrane</keyword>
<evidence type="ECO:0000256" key="7">
    <source>
        <dbReference type="ARBA" id="ARBA00022729"/>
    </source>
</evidence>
<dbReference type="PANTHER" id="PTHR32552">
    <property type="entry name" value="FERRICHROME IRON RECEPTOR-RELATED"/>
    <property type="match status" value="1"/>
</dbReference>
<dbReference type="Gene3D" id="2.170.130.10">
    <property type="entry name" value="TonB-dependent receptor, plug domain"/>
    <property type="match status" value="1"/>
</dbReference>
<keyword evidence="13 14" id="KW-0998">Cell outer membrane</keyword>
<evidence type="ECO:0000256" key="13">
    <source>
        <dbReference type="ARBA" id="ARBA00023237"/>
    </source>
</evidence>
<comment type="subcellular location">
    <subcellularLocation>
        <location evidence="1 14">Cell outer membrane</location>
        <topology evidence="1 14">Multi-pass membrane protein</topology>
    </subcellularLocation>
</comment>
<evidence type="ECO:0000256" key="10">
    <source>
        <dbReference type="ARBA" id="ARBA00023077"/>
    </source>
</evidence>
<keyword evidence="3 14" id="KW-0813">Transport</keyword>
<reference evidence="19 20" key="1">
    <citation type="submission" date="2023-08" db="EMBL/GenBank/DDBJ databases">
        <title>Alcaligenaceae gen. nov., a novel taxon isolated from the sludge of Yixing Pesticide Factory.</title>
        <authorList>
            <person name="Ruan L."/>
        </authorList>
    </citation>
    <scope>NUCLEOTIDE SEQUENCE [LARGE SCALE GENOMIC DNA]</scope>
    <source>
        <strain evidence="19 20">LG-2</strain>
    </source>
</reference>
<proteinExistence type="inferred from homology"/>
<dbReference type="InterPro" id="IPR036942">
    <property type="entry name" value="Beta-barrel_TonB_sf"/>
</dbReference>
<dbReference type="Pfam" id="PF00593">
    <property type="entry name" value="TonB_dep_Rec_b-barrel"/>
    <property type="match status" value="1"/>
</dbReference>
<dbReference type="Proteomes" id="UP001232156">
    <property type="component" value="Unassembled WGS sequence"/>
</dbReference>
<evidence type="ECO:0000313" key="19">
    <source>
        <dbReference type="EMBL" id="MDR4127227.1"/>
    </source>
</evidence>
<name>A0ABU1DA35_9BURK</name>
<dbReference type="Gene3D" id="2.40.170.20">
    <property type="entry name" value="TonB-dependent receptor, beta-barrel domain"/>
    <property type="match status" value="1"/>
</dbReference>
<evidence type="ECO:0000313" key="20">
    <source>
        <dbReference type="Proteomes" id="UP001232156"/>
    </source>
</evidence>
<comment type="caution">
    <text evidence="19">The sequence shown here is derived from an EMBL/GenBank/DDBJ whole genome shotgun (WGS) entry which is preliminary data.</text>
</comment>
<evidence type="ECO:0000256" key="1">
    <source>
        <dbReference type="ARBA" id="ARBA00004571"/>
    </source>
</evidence>
<dbReference type="SUPFAM" id="SSF56935">
    <property type="entry name" value="Porins"/>
    <property type="match status" value="1"/>
</dbReference>
<gene>
    <name evidence="19" type="ORF">Q8947_14735</name>
</gene>
<feature type="domain" description="TonB-dependent receptor-like beta-barrel" evidence="17">
    <location>
        <begin position="243"/>
        <end position="670"/>
    </location>
</feature>
<dbReference type="Pfam" id="PF07715">
    <property type="entry name" value="Plug"/>
    <property type="match status" value="1"/>
</dbReference>
<evidence type="ECO:0000256" key="4">
    <source>
        <dbReference type="ARBA" id="ARBA00022452"/>
    </source>
</evidence>
<evidence type="ECO:0000256" key="16">
    <source>
        <dbReference type="SAM" id="SignalP"/>
    </source>
</evidence>
<keyword evidence="12 19" id="KW-0675">Receptor</keyword>
<evidence type="ECO:0000256" key="8">
    <source>
        <dbReference type="ARBA" id="ARBA00023004"/>
    </source>
</evidence>
<keyword evidence="10 15" id="KW-0798">TonB box</keyword>